<dbReference type="HOGENOM" id="CLU_1999449_0_0_5"/>
<dbReference type="RefSeq" id="WP_012386073.1">
    <property type="nucleotide sequence ID" value="NC_010581.1"/>
</dbReference>
<reference evidence="1 2" key="2">
    <citation type="journal article" date="2010" name="J. Bacteriol.">
        <title>Complete genome sequence of Beijerinckia indica subsp. indica.</title>
        <authorList>
            <person name="Tamas I."/>
            <person name="Dedysh S.N."/>
            <person name="Liesack W."/>
            <person name="Stott M.B."/>
            <person name="Alam M."/>
            <person name="Murrell J.C."/>
            <person name="Dunfield P.F."/>
        </authorList>
    </citation>
    <scope>NUCLEOTIDE SEQUENCE [LARGE SCALE GENOMIC DNA]</scope>
    <source>
        <strain evidence="2">ATCC 9039 / DSM 1715 / NCIMB 8712</strain>
    </source>
</reference>
<dbReference type="EMBL" id="CP001016">
    <property type="protein sequence ID" value="ACB96725.1"/>
    <property type="molecule type" value="Genomic_DNA"/>
</dbReference>
<dbReference type="KEGG" id="bid:Bind_3164"/>
<name>B2ICC8_BEII9</name>
<dbReference type="STRING" id="395963.Bind_3164"/>
<dbReference type="Proteomes" id="UP000001695">
    <property type="component" value="Chromosome"/>
</dbReference>
<proteinExistence type="predicted"/>
<keyword evidence="2" id="KW-1185">Reference proteome</keyword>
<organism evidence="1 2">
    <name type="scientific">Beijerinckia indica subsp. indica (strain ATCC 9039 / DSM 1715 / NCIMB 8712)</name>
    <dbReference type="NCBI Taxonomy" id="395963"/>
    <lineage>
        <taxon>Bacteria</taxon>
        <taxon>Pseudomonadati</taxon>
        <taxon>Pseudomonadota</taxon>
        <taxon>Alphaproteobacteria</taxon>
        <taxon>Hyphomicrobiales</taxon>
        <taxon>Beijerinckiaceae</taxon>
        <taxon>Beijerinckia</taxon>
    </lineage>
</organism>
<protein>
    <submittedName>
        <fullName evidence="1">Uncharacterized protein</fullName>
    </submittedName>
</protein>
<evidence type="ECO:0000313" key="1">
    <source>
        <dbReference type="EMBL" id="ACB96725.1"/>
    </source>
</evidence>
<gene>
    <name evidence="1" type="ordered locus">Bind_3164</name>
</gene>
<evidence type="ECO:0000313" key="2">
    <source>
        <dbReference type="Proteomes" id="UP000001695"/>
    </source>
</evidence>
<dbReference type="AlphaFoldDB" id="B2ICC8"/>
<reference evidence="2" key="1">
    <citation type="submission" date="2008-03" db="EMBL/GenBank/DDBJ databases">
        <title>Complete sequence of chromosome of Beijerinckia indica subsp. indica ATCC 9039.</title>
        <authorList>
            <consortium name="US DOE Joint Genome Institute"/>
            <person name="Copeland A."/>
            <person name="Lucas S."/>
            <person name="Lapidus A."/>
            <person name="Glavina del Rio T."/>
            <person name="Dalin E."/>
            <person name="Tice H."/>
            <person name="Bruce D."/>
            <person name="Goodwin L."/>
            <person name="Pitluck S."/>
            <person name="LaButti K."/>
            <person name="Schmutz J."/>
            <person name="Larimer F."/>
            <person name="Land M."/>
            <person name="Hauser L."/>
            <person name="Kyrpides N."/>
            <person name="Mikhailova N."/>
            <person name="Dunfield P.F."/>
            <person name="Dedysh S.N."/>
            <person name="Liesack W."/>
            <person name="Saw J.H."/>
            <person name="Alam M."/>
            <person name="Chen Y."/>
            <person name="Murrell J.C."/>
            <person name="Richardson P."/>
        </authorList>
    </citation>
    <scope>NUCLEOTIDE SEQUENCE [LARGE SCALE GENOMIC DNA]</scope>
    <source>
        <strain evidence="2">ATCC 9039 / DSM 1715 / NCIMB 8712</strain>
    </source>
</reference>
<accession>B2ICC8</accession>
<sequence length="124" mass="14022">MKIIDVAIEKMRREQFVIALASSIRAMMQDDPEDPTEIREDLITCAKELAADTPEMLTEHYLFACSEYVARNDPMNAEKNEYTLPVLEDHPGPYQAELHAAALAYVRTIERDFGIHLLDLGGAQ</sequence>